<reference evidence="3 4" key="1">
    <citation type="journal article" date="2020" name="Microbiol. Resour. Announc.">
        <title>Complete genome sequence of Pseudomonas otitidis strain MrB4, isolated from Lake Biwa in Japan.</title>
        <authorList>
            <person name="Miyazaki K."/>
            <person name="Hase E."/>
            <person name="Maruya T."/>
        </authorList>
    </citation>
    <scope>NUCLEOTIDE SEQUENCE [LARGE SCALE GENOMIC DNA]</scope>
    <source>
        <strain evidence="3 4">MrB4</strain>
    </source>
</reference>
<feature type="signal peptide" evidence="1">
    <location>
        <begin position="1"/>
        <end position="20"/>
    </location>
</feature>
<dbReference type="Pfam" id="PF13590">
    <property type="entry name" value="DUF4136"/>
    <property type="match status" value="1"/>
</dbReference>
<protein>
    <recommendedName>
        <fullName evidence="2">DUF4136 domain-containing protein</fullName>
    </recommendedName>
</protein>
<name>A0A679GCL9_9GAMM</name>
<feature type="domain" description="DUF4136" evidence="2">
    <location>
        <begin position="56"/>
        <end position="166"/>
    </location>
</feature>
<gene>
    <name evidence="3" type="ORF">PtoMrB4_05990</name>
</gene>
<keyword evidence="1" id="KW-0732">Signal</keyword>
<evidence type="ECO:0000259" key="2">
    <source>
        <dbReference type="Pfam" id="PF13590"/>
    </source>
</evidence>
<dbReference type="GeneID" id="57395810"/>
<dbReference type="EMBL" id="AP022642">
    <property type="protein sequence ID" value="BCA26622.1"/>
    <property type="molecule type" value="Genomic_DNA"/>
</dbReference>
<organism evidence="3 4">
    <name type="scientific">Metapseudomonas otitidis</name>
    <dbReference type="NCBI Taxonomy" id="319939"/>
    <lineage>
        <taxon>Bacteria</taxon>
        <taxon>Pseudomonadati</taxon>
        <taxon>Pseudomonadota</taxon>
        <taxon>Gammaproteobacteria</taxon>
        <taxon>Pseudomonadales</taxon>
        <taxon>Pseudomonadaceae</taxon>
        <taxon>Metapseudomonas</taxon>
    </lineage>
</organism>
<dbReference type="Proteomes" id="UP000501237">
    <property type="component" value="Chromosome"/>
</dbReference>
<feature type="chain" id="PRO_5025464415" description="DUF4136 domain-containing protein" evidence="1">
    <location>
        <begin position="21"/>
        <end position="194"/>
    </location>
</feature>
<accession>A0A679GCL9</accession>
<dbReference type="RefSeq" id="WP_172432482.1">
    <property type="nucleotide sequence ID" value="NZ_AP022642.1"/>
</dbReference>
<evidence type="ECO:0000256" key="1">
    <source>
        <dbReference type="SAM" id="SignalP"/>
    </source>
</evidence>
<dbReference type="AlphaFoldDB" id="A0A679GCL9"/>
<dbReference type="KEGG" id="poj:PtoMrB4_05990"/>
<proteinExistence type="predicted"/>
<dbReference type="InterPro" id="IPR025411">
    <property type="entry name" value="DUF4136"/>
</dbReference>
<sequence length="194" mass="21286">MRLFLVLLLCLALATCSSHIPGIQVTHPANPSLMGHASFELIAPEQAVQGEAPYRAHYRQLAPLLRQQLAERGYHESQQPELRVYYWLALQDAPLEFRVDEAPPTPLGGYQAIHRLRDATGTLRLRITDLTGQVLWEGTASTGLSPAWDSAELLQTAVEALVRQIPVATAGQAAILRSLGGNEHADIQGGRRRT</sequence>
<evidence type="ECO:0000313" key="4">
    <source>
        <dbReference type="Proteomes" id="UP000501237"/>
    </source>
</evidence>
<evidence type="ECO:0000313" key="3">
    <source>
        <dbReference type="EMBL" id="BCA26622.1"/>
    </source>
</evidence>